<organism evidence="2 3">
    <name type="scientific">Octopus vulgaris</name>
    <name type="common">Common octopus</name>
    <dbReference type="NCBI Taxonomy" id="6645"/>
    <lineage>
        <taxon>Eukaryota</taxon>
        <taxon>Metazoa</taxon>
        <taxon>Spiralia</taxon>
        <taxon>Lophotrochozoa</taxon>
        <taxon>Mollusca</taxon>
        <taxon>Cephalopoda</taxon>
        <taxon>Coleoidea</taxon>
        <taxon>Octopodiformes</taxon>
        <taxon>Octopoda</taxon>
        <taxon>Incirrata</taxon>
        <taxon>Octopodidae</taxon>
        <taxon>Octopus</taxon>
    </lineage>
</organism>
<name>A0AA36EWH0_OCTVU</name>
<gene>
    <name evidence="2" type="ORF">OCTVUL_1B011576</name>
</gene>
<feature type="transmembrane region" description="Helical" evidence="1">
    <location>
        <begin position="28"/>
        <end position="48"/>
    </location>
</feature>
<evidence type="ECO:0000313" key="2">
    <source>
        <dbReference type="EMBL" id="CAI9715909.1"/>
    </source>
</evidence>
<evidence type="ECO:0000313" key="3">
    <source>
        <dbReference type="Proteomes" id="UP001162480"/>
    </source>
</evidence>
<evidence type="ECO:0000256" key="1">
    <source>
        <dbReference type="SAM" id="Phobius"/>
    </source>
</evidence>
<dbReference type="Proteomes" id="UP001162480">
    <property type="component" value="Chromosome 1"/>
</dbReference>
<sequence length="126" mass="15019">MQFRNLHLNESREALLLFQSSEQYHKDIAIMIYSFLPFLAFYCVFTMFKQDFCRVKDYISESVGMPKCGIGKIKEMEKRGKKNVIGYIDFIVTTAKHNSVMTYTQHNQIYFCLYYYCRFAKPSYTC</sequence>
<keyword evidence="1" id="KW-1133">Transmembrane helix</keyword>
<dbReference type="EMBL" id="OX597814">
    <property type="protein sequence ID" value="CAI9715909.1"/>
    <property type="molecule type" value="Genomic_DNA"/>
</dbReference>
<reference evidence="2" key="1">
    <citation type="submission" date="2023-08" db="EMBL/GenBank/DDBJ databases">
        <authorList>
            <person name="Alioto T."/>
            <person name="Alioto T."/>
            <person name="Gomez Garrido J."/>
        </authorList>
    </citation>
    <scope>NUCLEOTIDE SEQUENCE</scope>
</reference>
<dbReference type="AlphaFoldDB" id="A0AA36EWH0"/>
<protein>
    <submittedName>
        <fullName evidence="2">Uncharacterized protein</fullName>
    </submittedName>
</protein>
<keyword evidence="1" id="KW-0812">Transmembrane</keyword>
<keyword evidence="3" id="KW-1185">Reference proteome</keyword>
<proteinExistence type="predicted"/>
<accession>A0AA36EWH0</accession>
<keyword evidence="1" id="KW-0472">Membrane</keyword>